<reference evidence="3" key="1">
    <citation type="submission" date="2015-09" db="EMBL/GenBank/DDBJ databases">
        <authorList>
            <consortium name="Pathogen Informatics"/>
        </authorList>
    </citation>
    <scope>NUCLEOTIDE SEQUENCE [LARGE SCALE GENOMIC DNA]</scope>
    <source>
        <strain evidence="3">Lake Konstanz</strain>
    </source>
</reference>
<dbReference type="AlphaFoldDB" id="A0A0S4JNM5"/>
<evidence type="ECO:0000313" key="2">
    <source>
        <dbReference type="EMBL" id="CUG91832.1"/>
    </source>
</evidence>
<feature type="region of interest" description="Disordered" evidence="1">
    <location>
        <begin position="378"/>
        <end position="423"/>
    </location>
</feature>
<feature type="compositionally biased region" description="Pro residues" evidence="1">
    <location>
        <begin position="384"/>
        <end position="396"/>
    </location>
</feature>
<feature type="region of interest" description="Disordered" evidence="1">
    <location>
        <begin position="76"/>
        <end position="101"/>
    </location>
</feature>
<keyword evidence="3" id="KW-1185">Reference proteome</keyword>
<name>A0A0S4JNM5_BODSA</name>
<dbReference type="Proteomes" id="UP000051952">
    <property type="component" value="Unassembled WGS sequence"/>
</dbReference>
<sequence length="907" mass="98167">MLRELCRRAPLSLSRRHSGGTPKLRSFTLIYHHTTPHAQTALLHHRRHQSSAQQLTSSSSLIDDLEDFEDVLLNGCAEGEPSSPTNAETAHDDAANGGSQVAASTPFDVQECAHSLLELLPADGSRIALTSLTSGVDLEAVADCCGSLLTMLETFPHWFRLEKISEKWFVGRRTKTGTQASSEVSVTPAQRHRTLPRGSTKLIQSDEFDRLAHIPTTVITSLLDHIPTEYAVSVAQLQSDHFGGANDNRGNGSIAAAASILEQQRLSLRFVLKHHPVAQACIRWPTPQTVTRSSPLDTPPERRSDVSPQELAASMRSKANVGMPSAGTIESPKDYPEDDWLVEIDLDLVETPEVVAAAMREEEAENVDMETINVTAADEGRAPSAPPPRAASPTPPSGVRRLAPPPPIVRSATSGRGGPSFTPLPPSVAQSLAVGKASAILVELLLECVPSFPVPSSQLRISDTLCKVLVTVPLLQLLRRFPRLFVVDNVIGVVHVKPTFTHANVGVADAKYEKHESEASDSAQQNKHRATTRVPFQSSVAVDEAMIRQLQHLVNAATRNSRDITTESATGLGEAITKGAFSKPIIVSDAKIIAAMPPPPTFAELLVLDELNDLWKSLSAQDASATLLLPTNVQRTLGKYKGILDAHHTLLWSHELASPQKDVVKLRPWWLSPSALDTTNAAASIMAPGQLEWLQKQVRPVWSPISRIVSKADVEFLAALSHLAGTSKTSFLKPGLEPENKDAVLGLALLGQHVWVSPCGTKIRRYCADPNLDDHVHLGVELLHASLPPVGPEASAGMVDLTQHIASLPFAKVLLRHPCEGATTTQNHEVGSDVESLVHFLERHINRFTIEKDDQSNKWNIGRFSAFRKKGPSNVGDPAPSSKAQATSVLFNTKQRSGWAAFAGGKK</sequence>
<dbReference type="OMA" id="VRLRPFW"/>
<evidence type="ECO:0000256" key="1">
    <source>
        <dbReference type="SAM" id="MobiDB-lite"/>
    </source>
</evidence>
<proteinExistence type="predicted"/>
<feature type="region of interest" description="Disordered" evidence="1">
    <location>
        <begin position="288"/>
        <end position="334"/>
    </location>
</feature>
<organism evidence="2 3">
    <name type="scientific">Bodo saltans</name>
    <name type="common">Flagellated protozoan</name>
    <dbReference type="NCBI Taxonomy" id="75058"/>
    <lineage>
        <taxon>Eukaryota</taxon>
        <taxon>Discoba</taxon>
        <taxon>Euglenozoa</taxon>
        <taxon>Kinetoplastea</taxon>
        <taxon>Metakinetoplastina</taxon>
        <taxon>Eubodonida</taxon>
        <taxon>Bodonidae</taxon>
        <taxon>Bodo</taxon>
    </lineage>
</organism>
<protein>
    <submittedName>
        <fullName evidence="2">Uncharacterized protein</fullName>
    </submittedName>
</protein>
<gene>
    <name evidence="2" type="ORF">BSAL_34355</name>
</gene>
<dbReference type="OrthoDB" id="246454at2759"/>
<dbReference type="EMBL" id="CYKH01001973">
    <property type="protein sequence ID" value="CUG91832.1"/>
    <property type="molecule type" value="Genomic_DNA"/>
</dbReference>
<accession>A0A0S4JNM5</accession>
<dbReference type="VEuPathDB" id="TriTrypDB:BSAL_34355"/>
<evidence type="ECO:0000313" key="3">
    <source>
        <dbReference type="Proteomes" id="UP000051952"/>
    </source>
</evidence>